<dbReference type="InterPro" id="IPR000602">
    <property type="entry name" value="Glyco_hydro_38_N"/>
</dbReference>
<dbReference type="SUPFAM" id="SSF74650">
    <property type="entry name" value="Galactose mutarotase-like"/>
    <property type="match status" value="1"/>
</dbReference>
<evidence type="ECO:0000313" key="8">
    <source>
        <dbReference type="EMBL" id="GFS87477.1"/>
    </source>
</evidence>
<keyword evidence="9" id="KW-1185">Reference proteome</keyword>
<dbReference type="GO" id="GO:0004559">
    <property type="term" value="F:alpha-mannosidase activity"/>
    <property type="evidence" value="ECO:0007669"/>
    <property type="project" value="UniProtKB-EC"/>
</dbReference>
<dbReference type="InterPro" id="IPR011013">
    <property type="entry name" value="Gal_mutarotase_sf_dom"/>
</dbReference>
<dbReference type="InterPro" id="IPR037094">
    <property type="entry name" value="Glyco_hydro_38_cen_sf"/>
</dbReference>
<dbReference type="Proteomes" id="UP000887013">
    <property type="component" value="Unassembled WGS sequence"/>
</dbReference>
<evidence type="ECO:0000256" key="5">
    <source>
        <dbReference type="ARBA" id="ARBA00022801"/>
    </source>
</evidence>
<keyword evidence="6" id="KW-0326">Glycosidase</keyword>
<dbReference type="Gene3D" id="1.20.1270.50">
    <property type="entry name" value="Glycoside hydrolase family 38, central domain"/>
    <property type="match status" value="1"/>
</dbReference>
<dbReference type="EMBL" id="BMAW01098945">
    <property type="protein sequence ID" value="GFS87477.1"/>
    <property type="molecule type" value="Genomic_DNA"/>
</dbReference>
<evidence type="ECO:0000256" key="4">
    <source>
        <dbReference type="ARBA" id="ARBA00022723"/>
    </source>
</evidence>
<dbReference type="FunFam" id="3.20.110.10:FF:000002">
    <property type="entry name" value="alpha-mannosidase 2C1 isoform X1"/>
    <property type="match status" value="1"/>
</dbReference>
<evidence type="ECO:0000256" key="6">
    <source>
        <dbReference type="ARBA" id="ARBA00023295"/>
    </source>
</evidence>
<dbReference type="FunFam" id="2.70.98.30:FF:000001">
    <property type="entry name" value="alpha-mannosidase 2C1 isoform X2"/>
    <property type="match status" value="1"/>
</dbReference>
<name>A0A8X6N0Q4_NEPPI</name>
<sequence>MASATKNFKTTLDRIETFISKHLFTEVNLYGRLYPCKTSLPTLMHFDSNGRIPFKEAMEIGNFTPTKVGASFGPTWTTHWFKVRVDIPESWLGKEVHLRWRTECESMIWTSDGVPLQGLSGIERQSFIISNNATLEDLRQTFYIEMACNSIFGSGAKDNMISPPDHKKYFTLELADIACFDRQVYDLFMDFEVLYGIANHLPKATTRCYDALYVANEMINVLQRGDFSRESYSSAKELSSKFFSQNNGESQHTIIAVGNCHIDCAWLWPYEETVRKCARSWSSVVQLMERYPNFRFACSQAQQFMWVKENYPALYEKVKYFVAKGQFIPVGGTWVEMDGNLPGGESFIRQFLYGQRFFQQEFCKRCKEFWLPDTFGYSAQIPQIMRLCGLERFLSTKLSWNLVNSFPHDNFLWEGIDGSNVLVHFPPFKSYISRSTVKEIVTAVDNLADKGRVPCSMMLYGYGDGGGGPTENMLERIKRLNNVDGVPKIQHGTPDQLFSIIEEKHMNQLCKWSGELYLELHNGSYTTQSKMKFLNRQCEILLRDTELLHSVLLAACRDEDKKAYPELELERLWKIMLLNQFHDVLPGTSIEDVHREASFYYKEVIKGAAGLMDTAVRRLFGVPEGRGEEEELVLVNVLSWQRTELIRVPWYKDEISRRMWIEGVGKAMQNISNEAGGGTLVPVVVVPMGYQLLRGLSAVKAPVSLEQRKDGSFFLKNQFLEAIINPEGCVSSLILLECRKEAIASGYVGNKYVIYDDVPLFWDAWDVMDYHVETERSAIKEVVEPLKISEQGPLRASLTFRVKIGVNSEMKQKISIDAVHPYILFESTIHWEESHKLLKVEFPVNVLSPQATYEIQFGNLKRPTHSNTSWDWAKFEVCAHKWVDLSEYDWGVSILNKSKYGHSVRENKMYLSLLRSPKAPDAKADMGKHIITYALMPHSKTFQQAGVIQQAYQLNYPLHIFPTSHLAKPGASHYVTNAHRVLPLEMHESLSWFQVSDPAIIIETVKKAEDRDDCLVVRMYESFGGRVHVVLRSCLPIQKAVLCNALEDVVESSLQKVKWKGNNLELSFNPFQIISVLLYVEV</sequence>
<dbReference type="FunFam" id="1.20.1270.50:FF:000004">
    <property type="entry name" value="alpha-mannosidase 2C1 isoform X1"/>
    <property type="match status" value="1"/>
</dbReference>
<organism evidence="8 9">
    <name type="scientific">Nephila pilipes</name>
    <name type="common">Giant wood spider</name>
    <name type="synonym">Nephila maculata</name>
    <dbReference type="NCBI Taxonomy" id="299642"/>
    <lineage>
        <taxon>Eukaryota</taxon>
        <taxon>Metazoa</taxon>
        <taxon>Ecdysozoa</taxon>
        <taxon>Arthropoda</taxon>
        <taxon>Chelicerata</taxon>
        <taxon>Arachnida</taxon>
        <taxon>Araneae</taxon>
        <taxon>Araneomorphae</taxon>
        <taxon>Entelegynae</taxon>
        <taxon>Araneoidea</taxon>
        <taxon>Nephilidae</taxon>
        <taxon>Nephila</taxon>
    </lineage>
</organism>
<dbReference type="InterPro" id="IPR015341">
    <property type="entry name" value="Glyco_hydro_38_cen"/>
</dbReference>
<evidence type="ECO:0000259" key="7">
    <source>
        <dbReference type="SMART" id="SM00872"/>
    </source>
</evidence>
<dbReference type="SMART" id="SM00872">
    <property type="entry name" value="Alpha-mann_mid"/>
    <property type="match status" value="1"/>
</dbReference>
<comment type="catalytic activity">
    <reaction evidence="1">
        <text>Hydrolysis of terminal, non-reducing alpha-D-mannose residues in alpha-D-mannosides.</text>
        <dbReference type="EC" id="3.2.1.24"/>
    </reaction>
</comment>
<evidence type="ECO:0000256" key="3">
    <source>
        <dbReference type="ARBA" id="ARBA00012752"/>
    </source>
</evidence>
<dbReference type="InterPro" id="IPR027291">
    <property type="entry name" value="Glyco_hydro_38_N_sf"/>
</dbReference>
<dbReference type="PANTHER" id="PTHR46017">
    <property type="entry name" value="ALPHA-MANNOSIDASE 2C1"/>
    <property type="match status" value="1"/>
</dbReference>
<dbReference type="SUPFAM" id="SSF88688">
    <property type="entry name" value="Families 57/38 glycoside transferase middle domain"/>
    <property type="match status" value="1"/>
</dbReference>
<proteinExistence type="inferred from homology"/>
<dbReference type="Pfam" id="PF22907">
    <property type="entry name" value="Ams1-like_1st"/>
    <property type="match status" value="1"/>
</dbReference>
<dbReference type="InterPro" id="IPR011330">
    <property type="entry name" value="Glyco_hydro/deAcase_b/a-brl"/>
</dbReference>
<dbReference type="InterPro" id="IPR041147">
    <property type="entry name" value="GH38_C"/>
</dbReference>
<dbReference type="SUPFAM" id="SSF88713">
    <property type="entry name" value="Glycoside hydrolase/deacetylase"/>
    <property type="match status" value="1"/>
</dbReference>
<dbReference type="Gene3D" id="3.20.110.10">
    <property type="entry name" value="Glycoside hydrolase 38, N terminal domain"/>
    <property type="match status" value="1"/>
</dbReference>
<evidence type="ECO:0000256" key="2">
    <source>
        <dbReference type="ARBA" id="ARBA00009792"/>
    </source>
</evidence>
<dbReference type="Pfam" id="PF09261">
    <property type="entry name" value="Alpha-mann_mid"/>
    <property type="match status" value="1"/>
</dbReference>
<dbReference type="PANTHER" id="PTHR46017:SF1">
    <property type="entry name" value="ALPHA-MANNOSIDASE 2C1"/>
    <property type="match status" value="1"/>
</dbReference>
<dbReference type="OrthoDB" id="6342569at2759"/>
<protein>
    <recommendedName>
        <fullName evidence="3">alpha-mannosidase</fullName>
        <ecNumber evidence="3">3.2.1.24</ecNumber>
    </recommendedName>
</protein>
<evidence type="ECO:0000256" key="1">
    <source>
        <dbReference type="ARBA" id="ARBA00000365"/>
    </source>
</evidence>
<dbReference type="Pfam" id="PF17677">
    <property type="entry name" value="Glyco_hydro38C2"/>
    <property type="match status" value="1"/>
</dbReference>
<accession>A0A8X6N0Q4</accession>
<dbReference type="Pfam" id="PF07748">
    <property type="entry name" value="Glyco_hydro_38C"/>
    <property type="match status" value="1"/>
</dbReference>
<comment type="caution">
    <text evidence="8">The sequence shown here is derived from an EMBL/GenBank/DDBJ whole genome shotgun (WGS) entry which is preliminary data.</text>
</comment>
<reference evidence="8" key="1">
    <citation type="submission" date="2020-08" db="EMBL/GenBank/DDBJ databases">
        <title>Multicomponent nature underlies the extraordinary mechanical properties of spider dragline silk.</title>
        <authorList>
            <person name="Kono N."/>
            <person name="Nakamura H."/>
            <person name="Mori M."/>
            <person name="Yoshida Y."/>
            <person name="Ohtoshi R."/>
            <person name="Malay A.D."/>
            <person name="Moran D.A.P."/>
            <person name="Tomita M."/>
            <person name="Numata K."/>
            <person name="Arakawa K."/>
        </authorList>
    </citation>
    <scope>NUCLEOTIDE SEQUENCE</scope>
</reference>
<dbReference type="Gene3D" id="2.70.98.30">
    <property type="entry name" value="Golgi alpha-mannosidase II, domain 4"/>
    <property type="match status" value="1"/>
</dbReference>
<gene>
    <name evidence="8" type="primary">Man2c1</name>
    <name evidence="8" type="ORF">NPIL_683891</name>
</gene>
<feature type="domain" description="Glycoside hydrolase family 38 central" evidence="7">
    <location>
        <begin position="519"/>
        <end position="601"/>
    </location>
</feature>
<dbReference type="GO" id="GO:0030246">
    <property type="term" value="F:carbohydrate binding"/>
    <property type="evidence" value="ECO:0007669"/>
    <property type="project" value="InterPro"/>
</dbReference>
<dbReference type="EC" id="3.2.1.24" evidence="3"/>
<dbReference type="AlphaFoldDB" id="A0A8X6N0Q4"/>
<dbReference type="GO" id="GO:0046872">
    <property type="term" value="F:metal ion binding"/>
    <property type="evidence" value="ECO:0007669"/>
    <property type="project" value="UniProtKB-KW"/>
</dbReference>
<evidence type="ECO:0000313" key="9">
    <source>
        <dbReference type="Proteomes" id="UP000887013"/>
    </source>
</evidence>
<dbReference type="GO" id="GO:0009313">
    <property type="term" value="P:oligosaccharide catabolic process"/>
    <property type="evidence" value="ECO:0007669"/>
    <property type="project" value="TreeGrafter"/>
</dbReference>
<keyword evidence="5" id="KW-0378">Hydrolase</keyword>
<dbReference type="InterPro" id="IPR054723">
    <property type="entry name" value="Ams1-like_N"/>
</dbReference>
<dbReference type="InterPro" id="IPR028995">
    <property type="entry name" value="Glyco_hydro_57/38_cen_sf"/>
</dbReference>
<dbReference type="Pfam" id="PF01074">
    <property type="entry name" value="Glyco_hydro_38N"/>
    <property type="match status" value="1"/>
</dbReference>
<keyword evidence="4" id="KW-0479">Metal-binding</keyword>
<comment type="similarity">
    <text evidence="2">Belongs to the glycosyl hydrolase 38 family.</text>
</comment>
<dbReference type="InterPro" id="IPR011682">
    <property type="entry name" value="Glyco_hydro_38_C"/>
</dbReference>
<dbReference type="GO" id="GO:0006013">
    <property type="term" value="P:mannose metabolic process"/>
    <property type="evidence" value="ECO:0007669"/>
    <property type="project" value="InterPro"/>
</dbReference>